<dbReference type="Pfam" id="PF24064">
    <property type="entry name" value="HTH_NPRL3"/>
    <property type="match status" value="1"/>
</dbReference>
<keyword evidence="2 4" id="KW-0732">Signal</keyword>
<dbReference type="GO" id="GO:0038202">
    <property type="term" value="P:TORC1 signaling"/>
    <property type="evidence" value="ECO:0007669"/>
    <property type="project" value="TreeGrafter"/>
</dbReference>
<dbReference type="OrthoDB" id="18648at2759"/>
<dbReference type="GO" id="GO:1904262">
    <property type="term" value="P:negative regulation of TORC1 signaling"/>
    <property type="evidence" value="ECO:0007669"/>
    <property type="project" value="TreeGrafter"/>
</dbReference>
<dbReference type="PANTHER" id="PTHR13153">
    <property type="entry name" value="CGTHBA PROTEIN -14 GENE PROTEIN"/>
    <property type="match status" value="1"/>
</dbReference>
<feature type="compositionally biased region" description="Polar residues" evidence="3">
    <location>
        <begin position="575"/>
        <end position="585"/>
    </location>
</feature>
<comment type="similarity">
    <text evidence="1 2">Belongs to the NPR3 family.</text>
</comment>
<dbReference type="PANTHER" id="PTHR13153:SF5">
    <property type="entry name" value="GATOR COMPLEX PROTEIN NPRL3"/>
    <property type="match status" value="1"/>
</dbReference>
<evidence type="ECO:0000256" key="2">
    <source>
        <dbReference type="RuleBase" id="RU368069"/>
    </source>
</evidence>
<evidence type="ECO:0000313" key="6">
    <source>
        <dbReference type="EMBL" id="KJA22928.1"/>
    </source>
</evidence>
<evidence type="ECO:0000313" key="7">
    <source>
        <dbReference type="Proteomes" id="UP000054270"/>
    </source>
</evidence>
<feature type="compositionally biased region" description="Low complexity" evidence="3">
    <location>
        <begin position="40"/>
        <end position="49"/>
    </location>
</feature>
<dbReference type="GO" id="GO:0005774">
    <property type="term" value="C:vacuolar membrane"/>
    <property type="evidence" value="ECO:0007669"/>
    <property type="project" value="UniProtKB-SubCell"/>
</dbReference>
<accession>A0A0D2MH17</accession>
<gene>
    <name evidence="6" type="ORF">HYPSUDRAFT_201745</name>
</gene>
<dbReference type="GO" id="GO:1990130">
    <property type="term" value="C:GATOR1 complex"/>
    <property type="evidence" value="ECO:0007669"/>
    <property type="project" value="TreeGrafter"/>
</dbReference>
<dbReference type="Proteomes" id="UP000054270">
    <property type="component" value="Unassembled WGS sequence"/>
</dbReference>
<organism evidence="6 7">
    <name type="scientific">Hypholoma sublateritium (strain FD-334 SS-4)</name>
    <dbReference type="NCBI Taxonomy" id="945553"/>
    <lineage>
        <taxon>Eukaryota</taxon>
        <taxon>Fungi</taxon>
        <taxon>Dikarya</taxon>
        <taxon>Basidiomycota</taxon>
        <taxon>Agaricomycotina</taxon>
        <taxon>Agaricomycetes</taxon>
        <taxon>Agaricomycetidae</taxon>
        <taxon>Agaricales</taxon>
        <taxon>Agaricineae</taxon>
        <taxon>Strophariaceae</taxon>
        <taxon>Hypholoma</taxon>
    </lineage>
</organism>
<keyword evidence="2" id="KW-0469">Meiosis</keyword>
<evidence type="ECO:0000256" key="3">
    <source>
        <dbReference type="SAM" id="MobiDB-lite"/>
    </source>
</evidence>
<dbReference type="Pfam" id="PF03666">
    <property type="entry name" value="NPR3"/>
    <property type="match status" value="1"/>
</dbReference>
<evidence type="ECO:0000256" key="4">
    <source>
        <dbReference type="SAM" id="SignalP"/>
    </source>
</evidence>
<dbReference type="EMBL" id="KN817546">
    <property type="protein sequence ID" value="KJA22928.1"/>
    <property type="molecule type" value="Genomic_DNA"/>
</dbReference>
<comment type="function">
    <text evidence="2">Mediates inactivation of the TORC1 complex in response to amino acid starvation. Required for meiotic nuclear division.</text>
</comment>
<feature type="region of interest" description="Disordered" evidence="3">
    <location>
        <begin position="178"/>
        <end position="212"/>
    </location>
</feature>
<feature type="region of interest" description="Disordered" evidence="3">
    <location>
        <begin position="647"/>
        <end position="688"/>
    </location>
</feature>
<evidence type="ECO:0000256" key="1">
    <source>
        <dbReference type="ARBA" id="ARBA00010546"/>
    </source>
</evidence>
<feature type="region of interest" description="Disordered" evidence="3">
    <location>
        <begin position="573"/>
        <end position="593"/>
    </location>
</feature>
<feature type="domain" description="GATOR1 complex protein NPRL3 C-terminal HTH" evidence="5">
    <location>
        <begin position="693"/>
        <end position="753"/>
    </location>
</feature>
<dbReference type="GO" id="GO:0051321">
    <property type="term" value="P:meiotic cell cycle"/>
    <property type="evidence" value="ECO:0007669"/>
    <property type="project" value="UniProtKB-UniRule"/>
</dbReference>
<dbReference type="InterPro" id="IPR005365">
    <property type="entry name" value="Npr3"/>
</dbReference>
<feature type="compositionally biased region" description="Basic and acidic residues" evidence="3">
    <location>
        <begin position="178"/>
        <end position="201"/>
    </location>
</feature>
<dbReference type="GO" id="GO:0034198">
    <property type="term" value="P:cellular response to amino acid starvation"/>
    <property type="evidence" value="ECO:0007669"/>
    <property type="project" value="TreeGrafter"/>
</dbReference>
<reference evidence="7" key="1">
    <citation type="submission" date="2014-04" db="EMBL/GenBank/DDBJ databases">
        <title>Evolutionary Origins and Diversification of the Mycorrhizal Mutualists.</title>
        <authorList>
            <consortium name="DOE Joint Genome Institute"/>
            <consortium name="Mycorrhizal Genomics Consortium"/>
            <person name="Kohler A."/>
            <person name="Kuo A."/>
            <person name="Nagy L.G."/>
            <person name="Floudas D."/>
            <person name="Copeland A."/>
            <person name="Barry K.W."/>
            <person name="Cichocki N."/>
            <person name="Veneault-Fourrey C."/>
            <person name="LaButti K."/>
            <person name="Lindquist E.A."/>
            <person name="Lipzen A."/>
            <person name="Lundell T."/>
            <person name="Morin E."/>
            <person name="Murat C."/>
            <person name="Riley R."/>
            <person name="Ohm R."/>
            <person name="Sun H."/>
            <person name="Tunlid A."/>
            <person name="Henrissat B."/>
            <person name="Grigoriev I.V."/>
            <person name="Hibbett D.S."/>
            <person name="Martin F."/>
        </authorList>
    </citation>
    <scope>NUCLEOTIDE SEQUENCE [LARGE SCALE GENOMIC DNA]</scope>
    <source>
        <strain evidence="7">FD-334 SS-4</strain>
    </source>
</reference>
<sequence>MAETLLALLLLTTSAKGSSLVFRWPESPAPSPRLSRPRPDSSLALSSLDNPWRASHSQEALEKAEILPKHDYGHDPTYNWQRVPNVTRDRSSSLNHSAHIHGSGRGTPTGERSYNFDNAASPSEYDYIFGFKEVPLVKILCAHREMCHSKFELVIDDLVFIGHPVCAEVDGEWRFRPEKIKTGSKPGEESEAGKPVPEEWHSSPSPSSSEDTFAKSTLQSFHLVLVLDLPDPSSSASGNLTKYFNILYEQIAFTLTAVLYQEQVLSHFVERECDILLALKETSLSKGLPFSKYTSQALETSSIAAAMKTIYEAIKSSDLAYVTINYLPLQLQLPPHIDTLLHSQDDQRADFMDPYDDDSNLVWGQSMSLGWKLPTMAPWKALVLLDDDSEMDPYTALRGPQTSAEDRTLAEGIIQFLETASVKLSLSEMANMLDWDLESQVYPIVRWLVLHRRARIVDVVHAGLKTVFALPPKFDEPLSVLTTKFKEAFPHSIIPPLPRLLALISASTSKQSDNHFFASVVKLKDHIAMYHDVVHWMLKRNMLITLHLRIRIVVTQDLKFRVKNERELYMAQRSALGQTPSSHNSSSHKGKAPIVDTDKLSLSAAGSAKYPSLLFSPKTAQQISRRVSSIDSEKSGISELDFYAAEQQQLQQPRHQAMLSDSSNSEIDEDDSGWDTTEDHLWPSVITDPGKATPMQRRWLSAMSEGKDPVIAKRFEQINQYFDGKRSDDEILHRAEITKKQLREVLHDYEEYLETFLHPS</sequence>
<feature type="signal peptide" evidence="4">
    <location>
        <begin position="1"/>
        <end position="17"/>
    </location>
</feature>
<feature type="region of interest" description="Disordered" evidence="3">
    <location>
        <begin position="22"/>
        <end position="50"/>
    </location>
</feature>
<dbReference type="InterPro" id="IPR056603">
    <property type="entry name" value="HTH_NPRL3"/>
</dbReference>
<protein>
    <recommendedName>
        <fullName evidence="2">Nitrogen permease regulator 3</fullName>
    </recommendedName>
    <alternativeName>
        <fullName evidence="2">Required for meiotic nuclear division protein 11</fullName>
    </alternativeName>
</protein>
<proteinExistence type="inferred from homology"/>
<feature type="region of interest" description="Disordered" evidence="3">
    <location>
        <begin position="91"/>
        <end position="113"/>
    </location>
</feature>
<dbReference type="GO" id="GO:0010508">
    <property type="term" value="P:positive regulation of autophagy"/>
    <property type="evidence" value="ECO:0007669"/>
    <property type="project" value="TreeGrafter"/>
</dbReference>
<name>A0A0D2MH17_HYPSF</name>
<comment type="subcellular location">
    <subcellularLocation>
        <location evidence="2">Vacuole membrane</location>
        <topology evidence="2">Peripheral membrane protein</topology>
    </subcellularLocation>
</comment>
<feature type="chain" id="PRO_5002247756" description="Nitrogen permease regulator 3" evidence="4">
    <location>
        <begin position="18"/>
        <end position="760"/>
    </location>
</feature>
<keyword evidence="7" id="KW-1185">Reference proteome</keyword>
<dbReference type="STRING" id="945553.A0A0D2MH17"/>
<evidence type="ECO:0000259" key="5">
    <source>
        <dbReference type="Pfam" id="PF24064"/>
    </source>
</evidence>
<dbReference type="OMA" id="RTDYVWK"/>
<dbReference type="AlphaFoldDB" id="A0A0D2MH17"/>